<sequence length="73" mass="8537">MTSEWEVTSSGEYAQRCGTAVEAADHPDETNEFPRWTWEHSHKSPKLHGRRRCYHWKSAEFQLGARQGHGKRL</sequence>
<proteinExistence type="predicted"/>
<evidence type="ECO:0000256" key="1">
    <source>
        <dbReference type="SAM" id="MobiDB-lite"/>
    </source>
</evidence>
<dbReference type="Proteomes" id="UP000035642">
    <property type="component" value="Unassembled WGS sequence"/>
</dbReference>
<reference evidence="3" key="2">
    <citation type="submission" date="2017-02" db="UniProtKB">
        <authorList>
            <consortium name="WormBaseParasite"/>
        </authorList>
    </citation>
    <scope>IDENTIFICATION</scope>
</reference>
<reference evidence="2" key="1">
    <citation type="submission" date="2012-09" db="EMBL/GenBank/DDBJ databases">
        <authorList>
            <person name="Martin A.A."/>
        </authorList>
    </citation>
    <scope>NUCLEOTIDE SEQUENCE</scope>
</reference>
<evidence type="ECO:0000313" key="2">
    <source>
        <dbReference type="Proteomes" id="UP000035642"/>
    </source>
</evidence>
<organism evidence="2 3">
    <name type="scientific">Angiostrongylus cantonensis</name>
    <name type="common">Rat lungworm</name>
    <dbReference type="NCBI Taxonomy" id="6313"/>
    <lineage>
        <taxon>Eukaryota</taxon>
        <taxon>Metazoa</taxon>
        <taxon>Ecdysozoa</taxon>
        <taxon>Nematoda</taxon>
        <taxon>Chromadorea</taxon>
        <taxon>Rhabditida</taxon>
        <taxon>Rhabditina</taxon>
        <taxon>Rhabditomorpha</taxon>
        <taxon>Strongyloidea</taxon>
        <taxon>Metastrongylidae</taxon>
        <taxon>Angiostrongylus</taxon>
    </lineage>
</organism>
<keyword evidence="2" id="KW-1185">Reference proteome</keyword>
<protein>
    <submittedName>
        <fullName evidence="3">Uncharacterized protein</fullName>
    </submittedName>
</protein>
<dbReference type="WBParaSite" id="ACAC_0000799601-mRNA-1">
    <property type="protein sequence ID" value="ACAC_0000799601-mRNA-1"/>
    <property type="gene ID" value="ACAC_0000799601"/>
</dbReference>
<evidence type="ECO:0000313" key="3">
    <source>
        <dbReference type="WBParaSite" id="ACAC_0000799601-mRNA-1"/>
    </source>
</evidence>
<dbReference type="AlphaFoldDB" id="A0A0K0DBX9"/>
<accession>A0A0K0DBX9</accession>
<feature type="region of interest" description="Disordered" evidence="1">
    <location>
        <begin position="1"/>
        <end position="33"/>
    </location>
</feature>
<name>A0A0K0DBX9_ANGCA</name>
<feature type="compositionally biased region" description="Polar residues" evidence="1">
    <location>
        <begin position="1"/>
        <end position="12"/>
    </location>
</feature>